<dbReference type="InterPro" id="IPR010998">
    <property type="entry name" value="Integrase_recombinase_N"/>
</dbReference>
<evidence type="ECO:0000256" key="1">
    <source>
        <dbReference type="ARBA" id="ARBA00008857"/>
    </source>
</evidence>
<dbReference type="InterPro" id="IPR050090">
    <property type="entry name" value="Tyrosine_recombinase_XerCD"/>
</dbReference>
<dbReference type="GO" id="GO:0003677">
    <property type="term" value="F:DNA binding"/>
    <property type="evidence" value="ECO:0007669"/>
    <property type="project" value="UniProtKB-KW"/>
</dbReference>
<accession>A0A414XXZ7</accession>
<keyword evidence="3" id="KW-0233">DNA recombination</keyword>
<dbReference type="InterPro" id="IPR011010">
    <property type="entry name" value="DNA_brk_join_enz"/>
</dbReference>
<dbReference type="PANTHER" id="PTHR30349:SF64">
    <property type="entry name" value="PROPHAGE INTEGRASE INTD-RELATED"/>
    <property type="match status" value="1"/>
</dbReference>
<gene>
    <name evidence="4" type="ORF">DW193_10500</name>
</gene>
<dbReference type="CDD" id="cd01185">
    <property type="entry name" value="INTN1_C_like"/>
    <property type="match status" value="1"/>
</dbReference>
<name>A0A414XXZ7_PHOVU</name>
<dbReference type="Pfam" id="PF00589">
    <property type="entry name" value="Phage_integrase"/>
    <property type="match status" value="1"/>
</dbReference>
<reference evidence="4 5" key="1">
    <citation type="submission" date="2018-08" db="EMBL/GenBank/DDBJ databases">
        <title>A genome reference for cultivated species of the human gut microbiota.</title>
        <authorList>
            <person name="Zou Y."/>
            <person name="Xue W."/>
            <person name="Luo G."/>
        </authorList>
    </citation>
    <scope>NUCLEOTIDE SEQUENCE [LARGE SCALE GENOMIC DNA]</scope>
    <source>
        <strain evidence="4 5">AM16-6</strain>
    </source>
</reference>
<dbReference type="AlphaFoldDB" id="A0A414XXZ7"/>
<comment type="similarity">
    <text evidence="1">Belongs to the 'phage' integrase family.</text>
</comment>
<dbReference type="InterPro" id="IPR013762">
    <property type="entry name" value="Integrase-like_cat_sf"/>
</dbReference>
<evidence type="ECO:0000313" key="4">
    <source>
        <dbReference type="EMBL" id="RHH78747.1"/>
    </source>
</evidence>
<evidence type="ECO:0000256" key="3">
    <source>
        <dbReference type="ARBA" id="ARBA00023172"/>
    </source>
</evidence>
<dbReference type="PANTHER" id="PTHR30349">
    <property type="entry name" value="PHAGE INTEGRASE-RELATED"/>
    <property type="match status" value="1"/>
</dbReference>
<dbReference type="EMBL" id="QRKA01000014">
    <property type="protein sequence ID" value="RHH78747.1"/>
    <property type="molecule type" value="Genomic_DNA"/>
</dbReference>
<dbReference type="Proteomes" id="UP000283713">
    <property type="component" value="Unassembled WGS sequence"/>
</dbReference>
<dbReference type="GO" id="GO:0015074">
    <property type="term" value="P:DNA integration"/>
    <property type="evidence" value="ECO:0007669"/>
    <property type="project" value="InterPro"/>
</dbReference>
<sequence>MATLELRLSSKVQKDTSRSEILLRLYQGSRLNLRAKSGVFVSPCHFEYFIDRKRTQAVSGIRLSEKTITSTTENAVKHGYVLFNRGDIFVRNRIDSEDKTYHDNAKKKIENLKRVVMDAYESANESNITSEWLQALVDKFHHPETFAKNQNPDNNGCRFFSIMEDFITKKPSSPSQIKGVHVLMRALARYERFVQKTDKSRKSFIWDIETATKEDIENFESYFRNERVLSEEYPKLFVGLLSEYPASISQRRKSPMKVENRGNNTVIILMKKFKAFWAWLIREGLTTNNPFLTVTIGTEKYGTPYYISIEERNRIADFDLSFNPHLETQRDIFIFQCCIGCRVSDMLCFKSSDIIEGEINYIPRKTKSSDPATVKVPLNDRAKKLVEKYKGVDKKGRLFPFISAQKYNDSIKEFFSVCGITRMVTVLDSATGKEIKQPINEIASSHMARRTFIGNLYRRVKDPNLIGKLSGHVEGSKAFARYRDIDKETREETVKLID</sequence>
<comment type="caution">
    <text evidence="4">The sequence shown here is derived from an EMBL/GenBank/DDBJ whole genome shotgun (WGS) entry which is preliminary data.</text>
</comment>
<organism evidence="4 5">
    <name type="scientific">Phocaeicola vulgatus</name>
    <name type="common">Bacteroides vulgatus</name>
    <dbReference type="NCBI Taxonomy" id="821"/>
    <lineage>
        <taxon>Bacteria</taxon>
        <taxon>Pseudomonadati</taxon>
        <taxon>Bacteroidota</taxon>
        <taxon>Bacteroidia</taxon>
        <taxon>Bacteroidales</taxon>
        <taxon>Bacteroidaceae</taxon>
        <taxon>Phocaeicola</taxon>
    </lineage>
</organism>
<keyword evidence="2" id="KW-0238">DNA-binding</keyword>
<dbReference type="PROSITE" id="PS51898">
    <property type="entry name" value="TYR_RECOMBINASE"/>
    <property type="match status" value="1"/>
</dbReference>
<dbReference type="SUPFAM" id="SSF56349">
    <property type="entry name" value="DNA breaking-rejoining enzymes"/>
    <property type="match status" value="1"/>
</dbReference>
<evidence type="ECO:0000256" key="2">
    <source>
        <dbReference type="ARBA" id="ARBA00023125"/>
    </source>
</evidence>
<proteinExistence type="inferred from homology"/>
<evidence type="ECO:0000313" key="5">
    <source>
        <dbReference type="Proteomes" id="UP000283713"/>
    </source>
</evidence>
<dbReference type="GO" id="GO:0006310">
    <property type="term" value="P:DNA recombination"/>
    <property type="evidence" value="ECO:0007669"/>
    <property type="project" value="UniProtKB-KW"/>
</dbReference>
<dbReference type="RefSeq" id="WP_118292386.1">
    <property type="nucleotide sequence ID" value="NZ_CAXSOO010000014.1"/>
</dbReference>
<protein>
    <submittedName>
        <fullName evidence="4">Recombinase</fullName>
    </submittedName>
</protein>
<dbReference type="Gene3D" id="1.10.443.10">
    <property type="entry name" value="Intergrase catalytic core"/>
    <property type="match status" value="1"/>
</dbReference>
<dbReference type="InterPro" id="IPR002104">
    <property type="entry name" value="Integrase_catalytic"/>
</dbReference>
<dbReference type="Gene3D" id="1.10.150.130">
    <property type="match status" value="1"/>
</dbReference>